<feature type="region of interest" description="Disordered" evidence="1">
    <location>
        <begin position="1"/>
        <end position="48"/>
    </location>
</feature>
<feature type="compositionally biased region" description="Basic and acidic residues" evidence="1">
    <location>
        <begin position="1"/>
        <end position="13"/>
    </location>
</feature>
<dbReference type="SUPFAM" id="SSF53474">
    <property type="entry name" value="alpha/beta-Hydrolases"/>
    <property type="match status" value="1"/>
</dbReference>
<dbReference type="PANTHER" id="PTHR46483">
    <property type="entry name" value="PHOSPHOLIPASE A1 PLIP2, CHLOROPLASTIC"/>
    <property type="match status" value="1"/>
</dbReference>
<name>A0A4S8J1R8_MUSBA</name>
<proteinExistence type="predicted"/>
<organism evidence="3 4">
    <name type="scientific">Musa balbisiana</name>
    <name type="common">Banana</name>
    <dbReference type="NCBI Taxonomy" id="52838"/>
    <lineage>
        <taxon>Eukaryota</taxon>
        <taxon>Viridiplantae</taxon>
        <taxon>Streptophyta</taxon>
        <taxon>Embryophyta</taxon>
        <taxon>Tracheophyta</taxon>
        <taxon>Spermatophyta</taxon>
        <taxon>Magnoliopsida</taxon>
        <taxon>Liliopsida</taxon>
        <taxon>Zingiberales</taxon>
        <taxon>Musaceae</taxon>
        <taxon>Musa</taxon>
    </lineage>
</organism>
<gene>
    <name evidence="3" type="ORF">C4D60_Mb11t04880</name>
</gene>
<reference evidence="3 4" key="1">
    <citation type="journal article" date="2019" name="Nat. Plants">
        <title>Genome sequencing of Musa balbisiana reveals subgenome evolution and function divergence in polyploid bananas.</title>
        <authorList>
            <person name="Yao X."/>
        </authorList>
    </citation>
    <scope>NUCLEOTIDE SEQUENCE [LARGE SCALE GENOMIC DNA]</scope>
    <source>
        <strain evidence="4">cv. DH-PKW</strain>
        <tissue evidence="3">Leaves</tissue>
    </source>
</reference>
<evidence type="ECO:0000256" key="1">
    <source>
        <dbReference type="SAM" id="MobiDB-lite"/>
    </source>
</evidence>
<feature type="region of interest" description="Disordered" evidence="1">
    <location>
        <begin position="183"/>
        <end position="230"/>
    </location>
</feature>
<dbReference type="AlphaFoldDB" id="A0A4S8J1R8"/>
<feature type="compositionally biased region" description="Basic and acidic residues" evidence="1">
    <location>
        <begin position="575"/>
        <end position="592"/>
    </location>
</feature>
<dbReference type="GO" id="GO:0008970">
    <property type="term" value="F:phospholipase A1 activity"/>
    <property type="evidence" value="ECO:0007669"/>
    <property type="project" value="InterPro"/>
</dbReference>
<dbReference type="Pfam" id="PF07816">
    <property type="entry name" value="DUF1645"/>
    <property type="match status" value="1"/>
</dbReference>
<dbReference type="InterPro" id="IPR002921">
    <property type="entry name" value="Fungal_lipase-type"/>
</dbReference>
<feature type="region of interest" description="Disordered" evidence="1">
    <location>
        <begin position="631"/>
        <end position="664"/>
    </location>
</feature>
<dbReference type="InterPro" id="IPR012442">
    <property type="entry name" value="DUF1645_plant"/>
</dbReference>
<feature type="compositionally biased region" description="Polar residues" evidence="1">
    <location>
        <begin position="28"/>
        <end position="42"/>
    </location>
</feature>
<feature type="compositionally biased region" description="Low complexity" evidence="1">
    <location>
        <begin position="266"/>
        <end position="287"/>
    </location>
</feature>
<feature type="compositionally biased region" description="Basic and acidic residues" evidence="1">
    <location>
        <begin position="638"/>
        <end position="661"/>
    </location>
</feature>
<dbReference type="PANTHER" id="PTHR46483:SF4">
    <property type="entry name" value="PHOSPHOLIPASE A1 PLIP2, CHLOROPLASTIC"/>
    <property type="match status" value="1"/>
</dbReference>
<evidence type="ECO:0000313" key="3">
    <source>
        <dbReference type="EMBL" id="THU55278.1"/>
    </source>
</evidence>
<dbReference type="Proteomes" id="UP000317650">
    <property type="component" value="Chromosome 11"/>
</dbReference>
<dbReference type="InterPro" id="IPR043367">
    <property type="entry name" value="PLIP1/2/3"/>
</dbReference>
<comment type="caution">
    <text evidence="3">The sequence shown here is derived from an EMBL/GenBank/DDBJ whole genome shotgun (WGS) entry which is preliminary data.</text>
</comment>
<feature type="compositionally biased region" description="Basic and acidic residues" evidence="1">
    <location>
        <begin position="194"/>
        <end position="215"/>
    </location>
</feature>
<dbReference type="InterPro" id="IPR029058">
    <property type="entry name" value="AB_hydrolase_fold"/>
</dbReference>
<keyword evidence="4" id="KW-1185">Reference proteome</keyword>
<accession>A0A4S8J1R8</accession>
<dbReference type="Gene3D" id="3.40.50.1820">
    <property type="entry name" value="alpha/beta hydrolase"/>
    <property type="match status" value="1"/>
</dbReference>
<protein>
    <recommendedName>
        <fullName evidence="2">Fungal lipase-type domain-containing protein</fullName>
    </recommendedName>
</protein>
<evidence type="ECO:0000313" key="4">
    <source>
        <dbReference type="Proteomes" id="UP000317650"/>
    </source>
</evidence>
<dbReference type="CDD" id="cd00519">
    <property type="entry name" value="Lipase_3"/>
    <property type="match status" value="1"/>
</dbReference>
<dbReference type="GO" id="GO:0006629">
    <property type="term" value="P:lipid metabolic process"/>
    <property type="evidence" value="ECO:0007669"/>
    <property type="project" value="InterPro"/>
</dbReference>
<sequence>MELENPSHGETLKSRPQYPPFPVGTIDDGSSLTSTPFVSAPSSPGREGGAATAAAGGYFFSCPASPVHYVLSSPPYSFSPSAASVAIDEASGSGSFEFDGAARGGTMISADELFLNGQIRPMKLSSHHLRPQSLAPLMDLDDDDGDDVEEAKEMAALGAPEEGGRGRRLRIRGRFLHRRTRSMSPLRSPRFRCQRNEDEEREEAKELEFNPDPKEATMAPDSASSSGNRNSKPWIFLKDLLLYRSKSEGSGRGNGREKEKFWHSISFSPSSKSKPPLRPPAASSSVLPPAPEQNKTKPSKRPANGLKTREGSQRRFFCAKAGGLLWFQEVQRLDVGEMDGVMLMKGAPSRGLAVGCDVGARQHHPATKVSTLGPRAAAGAGGGSAAEASGPAAAARHSYMFPLRLDRLWPGRRGAVAGKRKGSDVTAVAERAEDSQALKELPAEQRSDNWVLKILRARSVWAEREGAAAGGGDREAAAVEDGDRCVGCGSGGHEDGSEGCVIDGVGKEEKLVFDRESFSRLLRRVSLVETELYAKMAYLGSLAYIVSKIKPKNLLKCYGLRFVASSLENNGKSLNSDEAKKPSQDQELKEENSDSEEIDTMKGNSPSVSTSAAYQIAASAASNLPTGVLPYGAAQTKGSEKPVEGTRDDKQDRSVSPEEVSRMATSKLVTQAVAGKEEMKQAIAEDLNSSQSLPCEWYICDDDSSATRYFVIQGSETLASWQANLLFEPIQFEGLDVPVHRGIYEAAKGMYQRMLPEVRTHLKSHAKSATFCFTGHSLGGSLALLVNLMLLIRGEVPAASLLPVITFGAPSIMCGGDYLLRKLGLPKYHVQAITMHRDIVPRAFSCNYPDHVAKILNAVNGNFRNHPCLKNQKLLYAPMGKLLILQPEEKFSPHHHLLPPGSGLYILDNSSVDSDDSERLLQAASLAFLNSPHPLQILSDPSAYGSEGTVYRDHDTNSYLRSIRGVVRQELKLIRKARREHRRRMWWPLVATQDVHPTVVTTRSVGSTNSNQNHFSFVSVLHGGSRTLKRFARLVASQRVHMLVVLFFPARLLLLEALSVVS</sequence>
<dbReference type="Pfam" id="PF01764">
    <property type="entry name" value="Lipase_3"/>
    <property type="match status" value="1"/>
</dbReference>
<evidence type="ECO:0000259" key="2">
    <source>
        <dbReference type="Pfam" id="PF01764"/>
    </source>
</evidence>
<feature type="region of interest" description="Disordered" evidence="1">
    <location>
        <begin position="266"/>
        <end position="311"/>
    </location>
</feature>
<feature type="region of interest" description="Disordered" evidence="1">
    <location>
        <begin position="571"/>
        <end position="607"/>
    </location>
</feature>
<feature type="domain" description="Fungal lipase-type" evidence="2">
    <location>
        <begin position="710"/>
        <end position="847"/>
    </location>
</feature>
<dbReference type="EMBL" id="PYDT01000007">
    <property type="protein sequence ID" value="THU55278.1"/>
    <property type="molecule type" value="Genomic_DNA"/>
</dbReference>